<dbReference type="EMBL" id="JASCZI010151350">
    <property type="protein sequence ID" value="MED6172249.1"/>
    <property type="molecule type" value="Genomic_DNA"/>
</dbReference>
<dbReference type="Proteomes" id="UP001341840">
    <property type="component" value="Unassembled WGS sequence"/>
</dbReference>
<keyword evidence="3" id="KW-1185">Reference proteome</keyword>
<feature type="region of interest" description="Disordered" evidence="1">
    <location>
        <begin position="1"/>
        <end position="29"/>
    </location>
</feature>
<name>A0ABU6VFD9_9FABA</name>
<reference evidence="2 3" key="1">
    <citation type="journal article" date="2023" name="Plants (Basel)">
        <title>Bridging the Gap: Combining Genomics and Transcriptomics Approaches to Understand Stylosanthes scabra, an Orphan Legume from the Brazilian Caatinga.</title>
        <authorList>
            <person name="Ferreira-Neto J.R.C."/>
            <person name="da Silva M.D."/>
            <person name="Binneck E."/>
            <person name="de Melo N.F."/>
            <person name="da Silva R.H."/>
            <person name="de Melo A.L.T.M."/>
            <person name="Pandolfi V."/>
            <person name="Bustamante F.O."/>
            <person name="Brasileiro-Vidal A.C."/>
            <person name="Benko-Iseppon A.M."/>
        </authorList>
    </citation>
    <scope>NUCLEOTIDE SEQUENCE [LARGE SCALE GENOMIC DNA]</scope>
    <source>
        <tissue evidence="2">Leaves</tissue>
    </source>
</reference>
<feature type="compositionally biased region" description="Basic and acidic residues" evidence="1">
    <location>
        <begin position="7"/>
        <end position="16"/>
    </location>
</feature>
<evidence type="ECO:0000313" key="2">
    <source>
        <dbReference type="EMBL" id="MED6172249.1"/>
    </source>
</evidence>
<protein>
    <submittedName>
        <fullName evidence="2">Uncharacterized protein</fullName>
    </submittedName>
</protein>
<sequence>MATYKARSVEYDKDNSMRAAKGSPPPAVSVLQSQSLNQTLPKGTRRLPVGAILRATYDRLQQMFVRKGREATAQINAGQKFSQHLIWPIEKLRESLSKM</sequence>
<proteinExistence type="predicted"/>
<evidence type="ECO:0000313" key="3">
    <source>
        <dbReference type="Proteomes" id="UP001341840"/>
    </source>
</evidence>
<organism evidence="2 3">
    <name type="scientific">Stylosanthes scabra</name>
    <dbReference type="NCBI Taxonomy" id="79078"/>
    <lineage>
        <taxon>Eukaryota</taxon>
        <taxon>Viridiplantae</taxon>
        <taxon>Streptophyta</taxon>
        <taxon>Embryophyta</taxon>
        <taxon>Tracheophyta</taxon>
        <taxon>Spermatophyta</taxon>
        <taxon>Magnoliopsida</taxon>
        <taxon>eudicotyledons</taxon>
        <taxon>Gunneridae</taxon>
        <taxon>Pentapetalae</taxon>
        <taxon>rosids</taxon>
        <taxon>fabids</taxon>
        <taxon>Fabales</taxon>
        <taxon>Fabaceae</taxon>
        <taxon>Papilionoideae</taxon>
        <taxon>50 kb inversion clade</taxon>
        <taxon>dalbergioids sensu lato</taxon>
        <taxon>Dalbergieae</taxon>
        <taxon>Pterocarpus clade</taxon>
        <taxon>Stylosanthes</taxon>
    </lineage>
</organism>
<evidence type="ECO:0000256" key="1">
    <source>
        <dbReference type="SAM" id="MobiDB-lite"/>
    </source>
</evidence>
<accession>A0ABU6VFD9</accession>
<gene>
    <name evidence="2" type="ORF">PIB30_048296</name>
</gene>
<comment type="caution">
    <text evidence="2">The sequence shown here is derived from an EMBL/GenBank/DDBJ whole genome shotgun (WGS) entry which is preliminary data.</text>
</comment>